<evidence type="ECO:0000256" key="1">
    <source>
        <dbReference type="SAM" id="SignalP"/>
    </source>
</evidence>
<sequence length="327" mass="33700">MKRIVPTWFAGLALSALVLAGCQKNDELDPTIAGVAVTNPDFQILEDAAIRGDVVTILSNKNPGDPQGNYTVFAPTNEGFGRLGLNSASDLLTLQQPFLRSTLLYHVTGGTLSAANLQAGLVSPSALGPNRRIISRGGSLYVNGSRIVATDVRASNGTVHAVDKVLLATGVDIVQSAVALKDAQVFTQPELSFLVEAVLYCNLAGALSGTPGSAPLTVFAPTDQAFKDLGVALNVPLNVPADIRKLPQATVTAVLLNHVVPGGQFTPELPENSSVATAGGGRLALGAFSNGTLSVKGANNATPAAMVIPDVQCTNGVVHVIDRVLLP</sequence>
<proteinExistence type="predicted"/>
<dbReference type="PANTHER" id="PTHR10900:SF77">
    <property type="entry name" value="FI19380P1"/>
    <property type="match status" value="1"/>
</dbReference>
<dbReference type="RefSeq" id="WP_269561845.1">
    <property type="nucleotide sequence ID" value="NZ_CP114767.1"/>
</dbReference>
<accession>A0ABY7LTS9</accession>
<evidence type="ECO:0000259" key="2">
    <source>
        <dbReference type="PROSITE" id="PS50213"/>
    </source>
</evidence>
<keyword evidence="4" id="KW-1185">Reference proteome</keyword>
<keyword evidence="1" id="KW-0732">Signal</keyword>
<dbReference type="InterPro" id="IPR000782">
    <property type="entry name" value="FAS1_domain"/>
</dbReference>
<dbReference type="Gene3D" id="2.30.180.10">
    <property type="entry name" value="FAS1 domain"/>
    <property type="match status" value="2"/>
</dbReference>
<dbReference type="InterPro" id="IPR050904">
    <property type="entry name" value="Adhesion/Biosynth-related"/>
</dbReference>
<dbReference type="SMART" id="SM00554">
    <property type="entry name" value="FAS1"/>
    <property type="match status" value="2"/>
</dbReference>
<feature type="domain" description="FAS1" evidence="2">
    <location>
        <begin position="29"/>
        <end position="166"/>
    </location>
</feature>
<dbReference type="EMBL" id="CP114767">
    <property type="protein sequence ID" value="WBA43806.1"/>
    <property type="molecule type" value="Genomic_DNA"/>
</dbReference>
<gene>
    <name evidence="3" type="ORF">O3303_09610</name>
</gene>
<dbReference type="InterPro" id="IPR036378">
    <property type="entry name" value="FAS1_dom_sf"/>
</dbReference>
<feature type="signal peptide" evidence="1">
    <location>
        <begin position="1"/>
        <end position="20"/>
    </location>
</feature>
<evidence type="ECO:0000313" key="4">
    <source>
        <dbReference type="Proteomes" id="UP001211005"/>
    </source>
</evidence>
<dbReference type="SUPFAM" id="SSF82153">
    <property type="entry name" value="FAS1 domain"/>
    <property type="match status" value="2"/>
</dbReference>
<dbReference type="Pfam" id="PF02469">
    <property type="entry name" value="Fasciclin"/>
    <property type="match status" value="2"/>
</dbReference>
<reference evidence="3 4" key="1">
    <citation type="submission" date="2022-12" db="EMBL/GenBank/DDBJ databases">
        <title>Hymenobacter canadensis sp. nov. isolated from lake water of the Cambridge Bay, Canada.</title>
        <authorList>
            <person name="Kim W.H."/>
            <person name="Lee Y.M."/>
        </authorList>
    </citation>
    <scope>NUCLEOTIDE SEQUENCE [LARGE SCALE GENOMIC DNA]</scope>
    <source>
        <strain evidence="3 4">PAMC 29467</strain>
    </source>
</reference>
<evidence type="ECO:0000313" key="3">
    <source>
        <dbReference type="EMBL" id="WBA43806.1"/>
    </source>
</evidence>
<feature type="chain" id="PRO_5045150939" evidence="1">
    <location>
        <begin position="21"/>
        <end position="327"/>
    </location>
</feature>
<protein>
    <submittedName>
        <fullName evidence="3">Fasciclin domain-containing protein</fullName>
    </submittedName>
</protein>
<name>A0ABY7LTS9_9BACT</name>
<organism evidence="3 4">
    <name type="scientific">Hymenobacter canadensis</name>
    <dbReference type="NCBI Taxonomy" id="2999067"/>
    <lineage>
        <taxon>Bacteria</taxon>
        <taxon>Pseudomonadati</taxon>
        <taxon>Bacteroidota</taxon>
        <taxon>Cytophagia</taxon>
        <taxon>Cytophagales</taxon>
        <taxon>Hymenobacteraceae</taxon>
        <taxon>Hymenobacter</taxon>
    </lineage>
</organism>
<dbReference type="PROSITE" id="PS51257">
    <property type="entry name" value="PROKAR_LIPOPROTEIN"/>
    <property type="match status" value="1"/>
</dbReference>
<dbReference type="Proteomes" id="UP001211005">
    <property type="component" value="Chromosome"/>
</dbReference>
<dbReference type="PANTHER" id="PTHR10900">
    <property type="entry name" value="PERIOSTIN-RELATED"/>
    <property type="match status" value="1"/>
</dbReference>
<feature type="domain" description="FAS1" evidence="2">
    <location>
        <begin position="178"/>
        <end position="325"/>
    </location>
</feature>
<dbReference type="PROSITE" id="PS50213">
    <property type="entry name" value="FAS1"/>
    <property type="match status" value="2"/>
</dbReference>